<comment type="catalytic activity">
    <reaction evidence="3">
        <text>ATP + (deoxyribonucleotide)n-3'-hydroxyl + 5'-phospho-(deoxyribonucleotide)m = (deoxyribonucleotide)n+m + AMP + diphosphate.</text>
        <dbReference type="EC" id="6.5.1.1"/>
    </reaction>
</comment>
<dbReference type="Gene3D" id="3.30.1490.70">
    <property type="match status" value="1"/>
</dbReference>
<dbReference type="PANTHER" id="PTHR39465">
    <property type="entry name" value="DNA LIGASE D, 3'-PHOSPHOESTERASE DOMAIN"/>
    <property type="match status" value="1"/>
</dbReference>
<proteinExistence type="predicted"/>
<feature type="domain" description="ATP-dependent DNA ligase family profile" evidence="4">
    <location>
        <begin position="325"/>
        <end position="441"/>
    </location>
</feature>
<evidence type="ECO:0000313" key="6">
    <source>
        <dbReference type="Proteomes" id="UP001317705"/>
    </source>
</evidence>
<name>A0ABM8EK75_9BACT</name>
<dbReference type="CDD" id="cd07971">
    <property type="entry name" value="OBF_DNA_ligase_LigD"/>
    <property type="match status" value="1"/>
</dbReference>
<evidence type="ECO:0000256" key="1">
    <source>
        <dbReference type="ARBA" id="ARBA00012727"/>
    </source>
</evidence>
<dbReference type="Gene3D" id="2.40.50.140">
    <property type="entry name" value="Nucleic acid-binding proteins"/>
    <property type="match status" value="1"/>
</dbReference>
<sequence>MDLKEYAAKRKFGVTPEPAPGPAPAADELVFVVHKHAARALHYDLRLELDGVLKSWAIPRGPSLDPAVKRLAVMVEDHPFAYREFEGVIPEGNYGAGSVIIWDRGSYRHPAARDRAAGERLLREGLAKGDLKFILEGEKLRGEFALVKTGRDDRSWLLLKKRDRYATGDDVLADNRSVVSARTLEEVFAGQPAARDGERKIERLRLREALESETLHGAPLAAQPHAVKPMLATSVRETFDDPAWLFEVKWDGYRAIAELRDGAVSLYSRNLLPLNERYPLLVEELRHIGVEAVLDGEIVVVDERGEPDFQLLQNYRQRGGGHLLYYVFDLLHLQGHDLTGLPLVERKELLKRILPALPHLRFSDHVVREGKLFFQVVRERGLEGIIAKHARSAYRPGSRSRQWLKVKSRPTQEGVIAGFTAPRGGRRDFGTLVLGVYEGGELVFIGHAGGGFTARELRDVRTRLAPLIRPDCPFRVVPPTNAPVTWVEPALVCEVALAGWTGDGVMRQPVFLRLREDKSADEVVRESGEGGAS</sequence>
<keyword evidence="6" id="KW-1185">Reference proteome</keyword>
<protein>
    <recommendedName>
        <fullName evidence="1">DNA ligase (ATP)</fullName>
        <ecNumber evidence="1">6.5.1.1</ecNumber>
    </recommendedName>
</protein>
<dbReference type="PROSITE" id="PS50160">
    <property type="entry name" value="DNA_LIGASE_A3"/>
    <property type="match status" value="1"/>
</dbReference>
<dbReference type="NCBIfam" id="TIGR02779">
    <property type="entry name" value="NHEJ_ligase_lig"/>
    <property type="match status" value="1"/>
</dbReference>
<dbReference type="PANTHER" id="PTHR39465:SF1">
    <property type="entry name" value="DNA LIGASE D 3'-PHOSPHOESTERASE DOMAIN-CONTAINING PROTEIN"/>
    <property type="match status" value="1"/>
</dbReference>
<dbReference type="InterPro" id="IPR014144">
    <property type="entry name" value="LigD_PE_domain"/>
</dbReference>
<dbReference type="InterPro" id="IPR012310">
    <property type="entry name" value="DNA_ligase_ATP-dep_cent"/>
</dbReference>
<dbReference type="InterPro" id="IPR012309">
    <property type="entry name" value="DNA_ligase_ATP-dep_C"/>
</dbReference>
<evidence type="ECO:0000256" key="3">
    <source>
        <dbReference type="ARBA" id="ARBA00034003"/>
    </source>
</evidence>
<gene>
    <name evidence="5" type="ORF">GURASL_18730</name>
</gene>
<dbReference type="Pfam" id="PF13298">
    <property type="entry name" value="LigD_N"/>
    <property type="match status" value="1"/>
</dbReference>
<dbReference type="EMBL" id="AP027151">
    <property type="protein sequence ID" value="BDV42950.1"/>
    <property type="molecule type" value="Genomic_DNA"/>
</dbReference>
<evidence type="ECO:0000259" key="4">
    <source>
        <dbReference type="PROSITE" id="PS50160"/>
    </source>
</evidence>
<evidence type="ECO:0000256" key="2">
    <source>
        <dbReference type="ARBA" id="ARBA00022598"/>
    </source>
</evidence>
<dbReference type="Pfam" id="PF01068">
    <property type="entry name" value="DNA_ligase_A_M"/>
    <property type="match status" value="1"/>
</dbReference>
<dbReference type="InterPro" id="IPR014146">
    <property type="entry name" value="LigD_ligase_dom"/>
</dbReference>
<dbReference type="RefSeq" id="WP_282003692.1">
    <property type="nucleotide sequence ID" value="NZ_AP027151.1"/>
</dbReference>
<dbReference type="NCBIfam" id="TIGR02777">
    <property type="entry name" value="LigD_PE_dom"/>
    <property type="match status" value="1"/>
</dbReference>
<dbReference type="Proteomes" id="UP001317705">
    <property type="component" value="Chromosome"/>
</dbReference>
<keyword evidence="2" id="KW-0436">Ligase</keyword>
<dbReference type="Pfam" id="PF04679">
    <property type="entry name" value="DNA_ligase_A_C"/>
    <property type="match status" value="1"/>
</dbReference>
<organism evidence="5 6">
    <name type="scientific">Geotalea uraniireducens</name>
    <dbReference type="NCBI Taxonomy" id="351604"/>
    <lineage>
        <taxon>Bacteria</taxon>
        <taxon>Pseudomonadati</taxon>
        <taxon>Thermodesulfobacteriota</taxon>
        <taxon>Desulfuromonadia</taxon>
        <taxon>Geobacterales</taxon>
        <taxon>Geobacteraceae</taxon>
        <taxon>Geotalea</taxon>
    </lineage>
</organism>
<reference evidence="5 6" key="1">
    <citation type="submission" date="2022-12" db="EMBL/GenBank/DDBJ databases">
        <title>Polyphasic characterization of Geotalea uranireducens NIT-SL11 newly isolated from a complex of sewage sludge and microbially reduced graphene oxide.</title>
        <authorList>
            <person name="Xie L."/>
            <person name="Yoshida N."/>
            <person name="Meng L."/>
        </authorList>
    </citation>
    <scope>NUCLEOTIDE SEQUENCE [LARGE SCALE GENOMIC DNA]</scope>
    <source>
        <strain evidence="5 6">NIT-SL11</strain>
    </source>
</reference>
<evidence type="ECO:0000313" key="5">
    <source>
        <dbReference type="EMBL" id="BDV42950.1"/>
    </source>
</evidence>
<accession>A0ABM8EK75</accession>
<dbReference type="SUPFAM" id="SSF56091">
    <property type="entry name" value="DNA ligase/mRNA capping enzyme, catalytic domain"/>
    <property type="match status" value="1"/>
</dbReference>
<dbReference type="SUPFAM" id="SSF50249">
    <property type="entry name" value="Nucleic acid-binding proteins"/>
    <property type="match status" value="1"/>
</dbReference>
<dbReference type="Gene3D" id="3.30.470.30">
    <property type="entry name" value="DNA ligase/mRNA capping enzyme"/>
    <property type="match status" value="1"/>
</dbReference>
<dbReference type="CDD" id="cd07906">
    <property type="entry name" value="Adenylation_DNA_ligase_LigD_LigC"/>
    <property type="match status" value="1"/>
</dbReference>
<dbReference type="InterPro" id="IPR012340">
    <property type="entry name" value="NA-bd_OB-fold"/>
</dbReference>
<dbReference type="EC" id="6.5.1.1" evidence="1"/>